<dbReference type="PANTHER" id="PTHR11908:SF132">
    <property type="entry name" value="ALDEHYDE OXIDASE 1-RELATED"/>
    <property type="match status" value="1"/>
</dbReference>
<keyword evidence="2" id="KW-0560">Oxidoreductase</keyword>
<proteinExistence type="predicted"/>
<dbReference type="GO" id="GO:0016491">
    <property type="term" value="F:oxidoreductase activity"/>
    <property type="evidence" value="ECO:0007669"/>
    <property type="project" value="UniProtKB-KW"/>
</dbReference>
<dbReference type="Pfam" id="PF20256">
    <property type="entry name" value="MoCoBD_2"/>
    <property type="match status" value="1"/>
</dbReference>
<dbReference type="InterPro" id="IPR046867">
    <property type="entry name" value="AldOxase/xan_DH_MoCoBD2"/>
</dbReference>
<dbReference type="InterPro" id="IPR016208">
    <property type="entry name" value="Ald_Oxase/xanthine_DH-like"/>
</dbReference>
<dbReference type="InterPro" id="IPR036856">
    <property type="entry name" value="Ald_Oxase/Xan_DH_a/b_sf"/>
</dbReference>
<protein>
    <submittedName>
        <fullName evidence="4">Aldehyde dehydrogenase</fullName>
    </submittedName>
</protein>
<dbReference type="Gene3D" id="3.30.365.10">
    <property type="entry name" value="Aldehyde oxidase/xanthine dehydrogenase, molybdopterin binding domain"/>
    <property type="match status" value="4"/>
</dbReference>
<dbReference type="PANTHER" id="PTHR11908">
    <property type="entry name" value="XANTHINE DEHYDROGENASE"/>
    <property type="match status" value="1"/>
</dbReference>
<dbReference type="Gene3D" id="3.90.1170.50">
    <property type="entry name" value="Aldehyde oxidase/xanthine dehydrogenase, a/b hammerhead"/>
    <property type="match status" value="1"/>
</dbReference>
<evidence type="ECO:0000259" key="3">
    <source>
        <dbReference type="SMART" id="SM01008"/>
    </source>
</evidence>
<evidence type="ECO:0000256" key="2">
    <source>
        <dbReference type="ARBA" id="ARBA00023002"/>
    </source>
</evidence>
<sequence length="785" mass="84771">MSTTMKQPAEIRRRVEDYDLITGRARFVDDIRLNGRPPILHAVFVRSPYAHATIEGIRLDEARSLPGVVAAFSAADLAELPPIFAVPVPGVKRPEKRPLARERVRYVGEPVAVIVAESLAVAIDALDLVEVDYEPLPAVSDPEAALAPDAPLLYPEFGSNVAFEMPLKAGNVEEAFERASHVIRLRLENQRLAPSSLENRACLFDYDPETGQLSAWLSSQAVYQAHQVLAEALGLDQRRVHVYNAMSGGGFGAKTRLGGEELVCAALAYRLGRPVKWIETRRENLQAQTHGRGQINYVEAAYQDDGRLLALRLRNIADLGAFLLGITALVPIRTPRLVCGAYQVEAVESTVIGVFTNKVPTMAYRGAGRPEATYIIERVIDRIAAELGLDPVEVRRRNMIPPESFPYETVTGQRYDSGNYQAAFARLLELADYEGWRARQRERRASGDPRLLGIGLATFTEISGDEGAQPREAATVRIRRDGTVVVESGVSSTGQGHVTAFTQIAAEVLQVPPEHVEVHLNDSHLPAFSIGTFASRVTQMGGSVVLLAAQAVREKVLRLAAHALEAAPDDLVLQHGRVLVQGAPTRSVTLGELARLAEEEPSLLEPEPPDPLSGQPIVGLAARRDFASGPTFSFGAHMAVVEVDSETGEVHPLSYVAVDDAGRILNHTLAEGQLHGGLAQGIGQALYEQVLYDEHGQLISGTLQDYALPLATMVPPFTSDFVESPSPNNPLGAKGIGESGTIGAPPAIVNAVLDALAPFGIKEIDMPLTPEKIWRALQAAGSSRS</sequence>
<dbReference type="EMBL" id="AP019377">
    <property type="protein sequence ID" value="BBH93686.1"/>
    <property type="molecule type" value="Genomic_DNA"/>
</dbReference>
<dbReference type="GO" id="GO:0005506">
    <property type="term" value="F:iron ion binding"/>
    <property type="evidence" value="ECO:0007669"/>
    <property type="project" value="InterPro"/>
</dbReference>
<feature type="domain" description="Aldehyde oxidase/xanthine dehydrogenase a/b hammerhead" evidence="3">
    <location>
        <begin position="22"/>
        <end position="137"/>
    </location>
</feature>
<name>A0A455T1K9_9CHLR</name>
<keyword evidence="1" id="KW-0500">Molybdenum</keyword>
<reference evidence="4" key="1">
    <citation type="submission" date="2018-12" db="EMBL/GenBank/DDBJ databases">
        <title>Novel natural products biosynthetic potential of the class Ktedonobacteria.</title>
        <authorList>
            <person name="Zheng Y."/>
            <person name="Saitou A."/>
            <person name="Wang C.M."/>
            <person name="Toyoda A."/>
            <person name="Minakuchi Y."/>
            <person name="Sekiguchi Y."/>
            <person name="Ueda K."/>
            <person name="Takano H."/>
            <person name="Sakai Y."/>
            <person name="Yokota A."/>
            <person name="Yabe S."/>
        </authorList>
    </citation>
    <scope>NUCLEOTIDE SEQUENCE</scope>
    <source>
        <strain evidence="4">A3-2</strain>
    </source>
</reference>
<gene>
    <name evidence="4" type="ORF">KTA_18850</name>
</gene>
<dbReference type="InterPro" id="IPR000674">
    <property type="entry name" value="Ald_Oxase/Xan_DH_a/b"/>
</dbReference>
<dbReference type="SUPFAM" id="SSF54665">
    <property type="entry name" value="CO dehydrogenase molybdoprotein N-domain-like"/>
    <property type="match status" value="1"/>
</dbReference>
<dbReference type="Pfam" id="PF01315">
    <property type="entry name" value="Ald_Xan_dh_C"/>
    <property type="match status" value="1"/>
</dbReference>
<organism evidence="4">
    <name type="scientific">Thermogemmatispora argillosa</name>
    <dbReference type="NCBI Taxonomy" id="2045280"/>
    <lineage>
        <taxon>Bacteria</taxon>
        <taxon>Bacillati</taxon>
        <taxon>Chloroflexota</taxon>
        <taxon>Ktedonobacteria</taxon>
        <taxon>Thermogemmatisporales</taxon>
        <taxon>Thermogemmatisporaceae</taxon>
        <taxon>Thermogemmatispora</taxon>
    </lineage>
</organism>
<evidence type="ECO:0000256" key="1">
    <source>
        <dbReference type="ARBA" id="ARBA00022505"/>
    </source>
</evidence>
<dbReference type="InterPro" id="IPR037165">
    <property type="entry name" value="AldOxase/xan_DH_Mopterin-bd_sf"/>
</dbReference>
<dbReference type="SMART" id="SM01008">
    <property type="entry name" value="Ald_Xan_dh_C"/>
    <property type="match status" value="1"/>
</dbReference>
<accession>A0A455T1K9</accession>
<dbReference type="Pfam" id="PF02738">
    <property type="entry name" value="MoCoBD_1"/>
    <property type="match status" value="1"/>
</dbReference>
<dbReference type="InterPro" id="IPR008274">
    <property type="entry name" value="AldOxase/xan_DH_MoCoBD1"/>
</dbReference>
<evidence type="ECO:0000313" key="4">
    <source>
        <dbReference type="EMBL" id="BBH93686.1"/>
    </source>
</evidence>
<dbReference type="AlphaFoldDB" id="A0A455T1K9"/>
<dbReference type="SUPFAM" id="SSF56003">
    <property type="entry name" value="Molybdenum cofactor-binding domain"/>
    <property type="match status" value="1"/>
</dbReference>